<evidence type="ECO:0000256" key="2">
    <source>
        <dbReference type="SAM" id="Phobius"/>
    </source>
</evidence>
<name>A0A7M1SUT7_9MICO</name>
<feature type="transmembrane region" description="Helical" evidence="2">
    <location>
        <begin position="232"/>
        <end position="252"/>
    </location>
</feature>
<reference evidence="3 4" key="1">
    <citation type="submission" date="2020-10" db="EMBL/GenBank/DDBJ databases">
        <title>Haloactinobacterium sp. RN3S43, a bacterium isolated from saline soil.</title>
        <authorList>
            <person name="Sun J.-Q."/>
        </authorList>
    </citation>
    <scope>NUCLEOTIDE SEQUENCE [LARGE SCALE GENOMIC DNA]</scope>
    <source>
        <strain evidence="3 4">RN3S43</strain>
    </source>
</reference>
<dbReference type="AlphaFoldDB" id="A0A7M1SUT7"/>
<keyword evidence="2" id="KW-0472">Membrane</keyword>
<feature type="transmembrane region" description="Helical" evidence="2">
    <location>
        <begin position="314"/>
        <end position="331"/>
    </location>
</feature>
<dbReference type="Proteomes" id="UP000593758">
    <property type="component" value="Chromosome"/>
</dbReference>
<organism evidence="3 4">
    <name type="scientific">Ruania alkalisoli</name>
    <dbReference type="NCBI Taxonomy" id="2779775"/>
    <lineage>
        <taxon>Bacteria</taxon>
        <taxon>Bacillati</taxon>
        <taxon>Actinomycetota</taxon>
        <taxon>Actinomycetes</taxon>
        <taxon>Micrococcales</taxon>
        <taxon>Ruaniaceae</taxon>
        <taxon>Ruania</taxon>
    </lineage>
</organism>
<proteinExistence type="predicted"/>
<feature type="transmembrane region" description="Helical" evidence="2">
    <location>
        <begin position="259"/>
        <end position="280"/>
    </location>
</feature>
<gene>
    <name evidence="3" type="ORF">IM660_03330</name>
</gene>
<dbReference type="KEGG" id="halt:IM660_03330"/>
<feature type="compositionally biased region" description="Basic and acidic residues" evidence="1">
    <location>
        <begin position="40"/>
        <end position="57"/>
    </location>
</feature>
<dbReference type="EMBL" id="CP063169">
    <property type="protein sequence ID" value="QOR71346.1"/>
    <property type="molecule type" value="Genomic_DNA"/>
</dbReference>
<evidence type="ECO:0000313" key="4">
    <source>
        <dbReference type="Proteomes" id="UP000593758"/>
    </source>
</evidence>
<feature type="compositionally biased region" description="Acidic residues" evidence="1">
    <location>
        <begin position="174"/>
        <end position="184"/>
    </location>
</feature>
<feature type="transmembrane region" description="Helical" evidence="2">
    <location>
        <begin position="193"/>
        <end position="212"/>
    </location>
</feature>
<keyword evidence="2" id="KW-1133">Transmembrane helix</keyword>
<feature type="region of interest" description="Disordered" evidence="1">
    <location>
        <begin position="36"/>
        <end position="186"/>
    </location>
</feature>
<feature type="compositionally biased region" description="Pro residues" evidence="1">
    <location>
        <begin position="148"/>
        <end position="165"/>
    </location>
</feature>
<protein>
    <submittedName>
        <fullName evidence="3">Uncharacterized protein</fullName>
    </submittedName>
</protein>
<keyword evidence="4" id="KW-1185">Reference proteome</keyword>
<feature type="compositionally biased region" description="Pro residues" evidence="1">
    <location>
        <begin position="92"/>
        <end position="103"/>
    </location>
</feature>
<feature type="compositionally biased region" description="Polar residues" evidence="1">
    <location>
        <begin position="67"/>
        <end position="80"/>
    </location>
</feature>
<accession>A0A7M1SUT7</accession>
<sequence>MDRPTAALTCGYRLTWLAAPRRATITPEARHRYGVATSQLEDHVSTVPPHDRDDRDSTAAPDEAATEGTSASENVTNTESTRSDHAAAAPEPSEPTPPPPPAPSTSEPTTTLGTEPATRQLPTEDEDTALRQERARRFGRSTGEPASEPVPPTAAPPTPATPVAPAPVQTEPAPAEDDPFGDWDDGPRSRAAAHWWGILIAIVFAPVAWYLLADGGERIAFSLDRNLEAVNVAGLVELAGGLLCAIVLLLAARWSSLGSIIVGSIGTVIGAAFLAVPVIVNDFLNDQSALFDRLGQFGTNVYDHLISEGHAGRLLLYGVVLIFVGIVSHGARRQGRREERRKIAAEA</sequence>
<evidence type="ECO:0000313" key="3">
    <source>
        <dbReference type="EMBL" id="QOR71346.1"/>
    </source>
</evidence>
<dbReference type="RefSeq" id="WP_193498009.1">
    <property type="nucleotide sequence ID" value="NZ_CP063169.1"/>
</dbReference>
<evidence type="ECO:0000256" key="1">
    <source>
        <dbReference type="SAM" id="MobiDB-lite"/>
    </source>
</evidence>
<keyword evidence="2" id="KW-0812">Transmembrane</keyword>